<keyword evidence="1" id="KW-0812">Transmembrane</keyword>
<evidence type="ECO:0000256" key="1">
    <source>
        <dbReference type="SAM" id="Phobius"/>
    </source>
</evidence>
<feature type="transmembrane region" description="Helical" evidence="1">
    <location>
        <begin position="152"/>
        <end position="173"/>
    </location>
</feature>
<keyword evidence="1" id="KW-0472">Membrane</keyword>
<name>X0VA81_9ZZZZ</name>
<feature type="non-terminal residue" evidence="2">
    <location>
        <position position="1"/>
    </location>
</feature>
<gene>
    <name evidence="2" type="ORF">S01H1_26518</name>
</gene>
<dbReference type="AlphaFoldDB" id="X0VA81"/>
<sequence>LVRIIRCVHRSEPIDDYDLIVRREGGAFEIRVVDNSRLVSKKRRAYAVRLTPLSGRTVEVPLERTGARSYRGEAETGVRGVVSAVLIEKSERGTTPVVSRYVPDAYPREFRELTPRLDNLDGIVRITGGCIVDNLDEFRAAGGTAAREKRDLTFWLVALVLTLFVTELIGRALGLL</sequence>
<keyword evidence="1" id="KW-1133">Transmembrane helix</keyword>
<protein>
    <submittedName>
        <fullName evidence="2">Uncharacterized protein</fullName>
    </submittedName>
</protein>
<dbReference type="EMBL" id="BARS01016073">
    <property type="protein sequence ID" value="GAF97490.1"/>
    <property type="molecule type" value="Genomic_DNA"/>
</dbReference>
<comment type="caution">
    <text evidence="2">The sequence shown here is derived from an EMBL/GenBank/DDBJ whole genome shotgun (WGS) entry which is preliminary data.</text>
</comment>
<proteinExistence type="predicted"/>
<accession>X0VA81</accession>
<evidence type="ECO:0000313" key="2">
    <source>
        <dbReference type="EMBL" id="GAF97490.1"/>
    </source>
</evidence>
<reference evidence="2" key="1">
    <citation type="journal article" date="2014" name="Front. Microbiol.">
        <title>High frequency of phylogenetically diverse reductive dehalogenase-homologous genes in deep subseafloor sedimentary metagenomes.</title>
        <authorList>
            <person name="Kawai M."/>
            <person name="Futagami T."/>
            <person name="Toyoda A."/>
            <person name="Takaki Y."/>
            <person name="Nishi S."/>
            <person name="Hori S."/>
            <person name="Arai W."/>
            <person name="Tsubouchi T."/>
            <person name="Morono Y."/>
            <person name="Uchiyama I."/>
            <person name="Ito T."/>
            <person name="Fujiyama A."/>
            <person name="Inagaki F."/>
            <person name="Takami H."/>
        </authorList>
    </citation>
    <scope>NUCLEOTIDE SEQUENCE</scope>
    <source>
        <strain evidence="2">Expedition CK06-06</strain>
    </source>
</reference>
<organism evidence="2">
    <name type="scientific">marine sediment metagenome</name>
    <dbReference type="NCBI Taxonomy" id="412755"/>
    <lineage>
        <taxon>unclassified sequences</taxon>
        <taxon>metagenomes</taxon>
        <taxon>ecological metagenomes</taxon>
    </lineage>
</organism>